<dbReference type="PANTHER" id="PTHR37402:SF1">
    <property type="entry name" value="GRAM DOMAIN-CONTAINING PROTEIN 4"/>
    <property type="match status" value="1"/>
</dbReference>
<accession>A0A443HJU7</accession>
<dbReference type="EMBL" id="RCNU01000015">
    <property type="protein sequence ID" value="RWQ92006.1"/>
    <property type="molecule type" value="Genomic_DNA"/>
</dbReference>
<dbReference type="GO" id="GO:0006915">
    <property type="term" value="P:apoptotic process"/>
    <property type="evidence" value="ECO:0007669"/>
    <property type="project" value="InterPro"/>
</dbReference>
<dbReference type="AlphaFoldDB" id="A0A443HJU7"/>
<dbReference type="PANTHER" id="PTHR37402">
    <property type="entry name" value="GRAM DOMAIN-CONTAINING PROTEIN 4"/>
    <property type="match status" value="1"/>
</dbReference>
<feature type="region of interest" description="Disordered" evidence="1">
    <location>
        <begin position="64"/>
        <end position="150"/>
    </location>
</feature>
<feature type="region of interest" description="Disordered" evidence="1">
    <location>
        <begin position="1"/>
        <end position="37"/>
    </location>
</feature>
<organism evidence="3 4">
    <name type="scientific">Byssochlamys spectabilis</name>
    <name type="common">Paecilomyces variotii</name>
    <dbReference type="NCBI Taxonomy" id="264951"/>
    <lineage>
        <taxon>Eukaryota</taxon>
        <taxon>Fungi</taxon>
        <taxon>Dikarya</taxon>
        <taxon>Ascomycota</taxon>
        <taxon>Pezizomycotina</taxon>
        <taxon>Eurotiomycetes</taxon>
        <taxon>Eurotiomycetidae</taxon>
        <taxon>Eurotiales</taxon>
        <taxon>Thermoascaceae</taxon>
        <taxon>Paecilomyces</taxon>
    </lineage>
</organism>
<dbReference type="InterPro" id="IPR037847">
    <property type="entry name" value="GRAMDC4"/>
</dbReference>
<feature type="transmembrane region" description="Helical" evidence="2">
    <location>
        <begin position="487"/>
        <end position="504"/>
    </location>
</feature>
<feature type="transmembrane region" description="Helical" evidence="2">
    <location>
        <begin position="359"/>
        <end position="385"/>
    </location>
</feature>
<name>A0A443HJU7_BYSSP</name>
<dbReference type="RefSeq" id="XP_028481651.1">
    <property type="nucleotide sequence ID" value="XM_028625148.1"/>
</dbReference>
<dbReference type="Proteomes" id="UP000283841">
    <property type="component" value="Unassembled WGS sequence"/>
</dbReference>
<gene>
    <name evidence="3" type="ORF">C8Q69DRAFT_114841</name>
</gene>
<reference evidence="3 4" key="1">
    <citation type="journal article" date="2018" name="Front. Microbiol.">
        <title>Genomic and genetic insights into a cosmopolitan fungus, Paecilomyces variotii (Eurotiales).</title>
        <authorList>
            <person name="Urquhart A.S."/>
            <person name="Mondo S.J."/>
            <person name="Makela M.R."/>
            <person name="Hane J.K."/>
            <person name="Wiebenga A."/>
            <person name="He G."/>
            <person name="Mihaltcheva S."/>
            <person name="Pangilinan J."/>
            <person name="Lipzen A."/>
            <person name="Barry K."/>
            <person name="de Vries R.P."/>
            <person name="Grigoriev I.V."/>
            <person name="Idnurm A."/>
        </authorList>
    </citation>
    <scope>NUCLEOTIDE SEQUENCE [LARGE SCALE GENOMIC DNA]</scope>
    <source>
        <strain evidence="3 4">CBS 101075</strain>
    </source>
</reference>
<feature type="compositionally biased region" description="Acidic residues" evidence="1">
    <location>
        <begin position="1"/>
        <end position="10"/>
    </location>
</feature>
<comment type="caution">
    <text evidence="3">The sequence shown here is derived from an EMBL/GenBank/DDBJ whole genome shotgun (WGS) entry which is preliminary data.</text>
</comment>
<dbReference type="VEuPathDB" id="FungiDB:C8Q69DRAFT_114841"/>
<protein>
    <submittedName>
        <fullName evidence="3">Uncharacterized protein</fullName>
    </submittedName>
</protein>
<dbReference type="STRING" id="264951.A0A443HJU7"/>
<proteinExistence type="predicted"/>
<sequence length="764" mass="87660">MRSENGDDVDDRPSAPAKELTAQKTGHEGDQEQGLLSFETLNPAGILKIPQKAAQKGAEFLFTSTTDQSAESSASEDEDSLEPALSDRYLKTDPAFNPNEVAHGRLPGAPKVTTPGLRGSSNRIGNSAKRKVAAIAHPKRAAKQRFQSKTAVKLSKATRPYISKESDREYLEAHDELFKAEADRKQGKEERERRRSGGSWVSLNQDECRKSEIDGTETGSVREGNACTIQRRKLEKLEAHRESLAIAWITGRHIKRVRVAPTHVVGYPRWDDEEFLEKDEAGNVVRFKWERYIGKLLLYHSQPFTARYVDDTLHELDFDTEILAYYIERLVMATEPWQQWAMEMRRLYRWENPKKTGKWFAVFLLLWYTEHIVGFCHMYVIYIVLKSRYFPSTAESVRESLDRSINKSEQALRWGEIVDRHGREKWIEPLLDEVAPFIQLQVGDIADFFEILRNFYRWRNPSKTAATLFFFASCATVSLFADTAFCMKIFWLVAILMFFVSFPVSSRWPQYRIVVSPLRWPVWDIPTNAEWAIQYLQKHEILRREQVAELDGQAPSSAAPESGLPESPDDSAADYLDAIEMSQQESDSNDAEKETTDSMGNSRRDIISFHAYRGGHTGYLLISSNGLRFTQTRPLTLHPKKHRQHKIWSYPFSSLLEMSKIHSDNKSRLTRLGPHLAALSLVFLSDVAPTYTQKSDDEGDIASGARSEKNVSVEILDMDKATRDEVFNLIIGRSKIRWRAFTDCDQGRHKESAKKKRPHFRRQI</sequence>
<keyword evidence="2" id="KW-1133">Transmembrane helix</keyword>
<evidence type="ECO:0000256" key="1">
    <source>
        <dbReference type="SAM" id="MobiDB-lite"/>
    </source>
</evidence>
<feature type="compositionally biased region" description="Basic and acidic residues" evidence="1">
    <location>
        <begin position="181"/>
        <end position="195"/>
    </location>
</feature>
<keyword evidence="4" id="KW-1185">Reference proteome</keyword>
<evidence type="ECO:0000256" key="2">
    <source>
        <dbReference type="SAM" id="Phobius"/>
    </source>
</evidence>
<feature type="compositionally biased region" description="Basic residues" evidence="1">
    <location>
        <begin position="128"/>
        <end position="143"/>
    </location>
</feature>
<keyword evidence="2" id="KW-0472">Membrane</keyword>
<feature type="compositionally biased region" description="Low complexity" evidence="1">
    <location>
        <begin position="64"/>
        <end position="73"/>
    </location>
</feature>
<evidence type="ECO:0000313" key="4">
    <source>
        <dbReference type="Proteomes" id="UP000283841"/>
    </source>
</evidence>
<keyword evidence="2" id="KW-0812">Transmembrane</keyword>
<evidence type="ECO:0000313" key="3">
    <source>
        <dbReference type="EMBL" id="RWQ92006.1"/>
    </source>
</evidence>
<dbReference type="GeneID" id="39594425"/>
<feature type="region of interest" description="Disordered" evidence="1">
    <location>
        <begin position="181"/>
        <end position="200"/>
    </location>
</feature>
<feature type="transmembrane region" description="Helical" evidence="2">
    <location>
        <begin position="464"/>
        <end position="481"/>
    </location>
</feature>